<comment type="caution">
    <text evidence="1">The sequence shown here is derived from an EMBL/GenBank/DDBJ whole genome shotgun (WGS) entry which is preliminary data.</text>
</comment>
<organism evidence="1 2">
    <name type="scientific">Dactylosporangium cerinum</name>
    <dbReference type="NCBI Taxonomy" id="1434730"/>
    <lineage>
        <taxon>Bacteria</taxon>
        <taxon>Bacillati</taxon>
        <taxon>Actinomycetota</taxon>
        <taxon>Actinomycetes</taxon>
        <taxon>Micromonosporales</taxon>
        <taxon>Micromonosporaceae</taxon>
        <taxon>Dactylosporangium</taxon>
    </lineage>
</organism>
<reference evidence="2" key="1">
    <citation type="journal article" date="2019" name="Int. J. Syst. Evol. Microbiol.">
        <title>The Global Catalogue of Microorganisms (GCM) 10K type strain sequencing project: providing services to taxonomists for standard genome sequencing and annotation.</title>
        <authorList>
            <consortium name="The Broad Institute Genomics Platform"/>
            <consortium name="The Broad Institute Genome Sequencing Center for Infectious Disease"/>
            <person name="Wu L."/>
            <person name="Ma J."/>
        </authorList>
    </citation>
    <scope>NUCLEOTIDE SEQUENCE [LARGE SCALE GENOMIC DNA]</scope>
    <source>
        <strain evidence="2">CGMCC 4.7152</strain>
    </source>
</reference>
<sequence length="221" mass="24041">MYGSAMLDERGVRPGTMAAGQVHLGGGREDLVVEAVVVTLMTVVSGVEVDFLRGQLSAGFTLRAGRGRAIPFEQAVPWETPFTQFAGVHLAAVAVRVRTTVRVGGEWRDVGVDPVTVHPTVAQWRVLDAVRELGWSFEHSEVRQGTVPGVRQSDPFLQWFDCVAMHASGPLRLTTVANPVGADVLLDAGRDGQHRFAVRHDDETTDLAALIEDRLTPTRVR</sequence>
<protein>
    <submittedName>
        <fullName evidence="1">Sporulation protein</fullName>
    </submittedName>
</protein>
<dbReference type="EMBL" id="JBHSIU010000053">
    <property type="protein sequence ID" value="MFC5003480.1"/>
    <property type="molecule type" value="Genomic_DNA"/>
</dbReference>
<gene>
    <name evidence="1" type="ORF">ACFPIJ_37380</name>
</gene>
<dbReference type="Proteomes" id="UP001595912">
    <property type="component" value="Unassembled WGS sequence"/>
</dbReference>
<name>A0ABV9W4A7_9ACTN</name>
<dbReference type="InterPro" id="IPR009776">
    <property type="entry name" value="Spore_0_M"/>
</dbReference>
<dbReference type="Pfam" id="PF07070">
    <property type="entry name" value="Spo0M"/>
    <property type="match status" value="1"/>
</dbReference>
<evidence type="ECO:0000313" key="1">
    <source>
        <dbReference type="EMBL" id="MFC5003480.1"/>
    </source>
</evidence>
<proteinExistence type="predicted"/>
<dbReference type="PANTHER" id="PTHR40053:SF1">
    <property type="entry name" value="SPORULATION-CONTROL PROTEIN SPO0M"/>
    <property type="match status" value="1"/>
</dbReference>
<dbReference type="RefSeq" id="WP_380122513.1">
    <property type="nucleotide sequence ID" value="NZ_JBHSIU010000053.1"/>
</dbReference>
<evidence type="ECO:0000313" key="2">
    <source>
        <dbReference type="Proteomes" id="UP001595912"/>
    </source>
</evidence>
<keyword evidence="2" id="KW-1185">Reference proteome</keyword>
<dbReference type="PANTHER" id="PTHR40053">
    <property type="entry name" value="SPORULATION-CONTROL PROTEIN SPO0M"/>
    <property type="match status" value="1"/>
</dbReference>
<accession>A0ABV9W4A7</accession>